<protein>
    <submittedName>
        <fullName evidence="4">Probable ATP-dependent RNA helicase DDX43</fullName>
    </submittedName>
</protein>
<dbReference type="Proteomes" id="UP000186698">
    <property type="component" value="Chromosome 5L"/>
</dbReference>
<evidence type="ECO:0000259" key="2">
    <source>
        <dbReference type="PROSITE" id="PS51194"/>
    </source>
</evidence>
<evidence type="ECO:0000256" key="1">
    <source>
        <dbReference type="ARBA" id="ARBA00022490"/>
    </source>
</evidence>
<dbReference type="GO" id="GO:0005634">
    <property type="term" value="C:nucleus"/>
    <property type="evidence" value="ECO:0007669"/>
    <property type="project" value="UniProtKB-SubCell"/>
</dbReference>
<evidence type="ECO:0000313" key="3">
    <source>
        <dbReference type="Proteomes" id="UP000186698"/>
    </source>
</evidence>
<dbReference type="InterPro" id="IPR001650">
    <property type="entry name" value="Helicase_C-like"/>
</dbReference>
<dbReference type="InterPro" id="IPR027417">
    <property type="entry name" value="P-loop_NTPase"/>
</dbReference>
<proteinExistence type="predicted"/>
<organism evidence="3 4">
    <name type="scientific">Xenopus laevis</name>
    <name type="common">African clawed frog</name>
    <dbReference type="NCBI Taxonomy" id="8355"/>
    <lineage>
        <taxon>Eukaryota</taxon>
        <taxon>Metazoa</taxon>
        <taxon>Chordata</taxon>
        <taxon>Craniata</taxon>
        <taxon>Vertebrata</taxon>
        <taxon>Euteleostomi</taxon>
        <taxon>Amphibia</taxon>
        <taxon>Batrachia</taxon>
        <taxon>Anura</taxon>
        <taxon>Pipoidea</taxon>
        <taxon>Pipidae</taxon>
        <taxon>Xenopodinae</taxon>
        <taxon>Xenopus</taxon>
        <taxon>Xenopus</taxon>
    </lineage>
</organism>
<keyword evidence="3" id="KW-1185">Reference proteome</keyword>
<dbReference type="SUPFAM" id="SSF52540">
    <property type="entry name" value="P-loop containing nucleoside triphosphate hydrolases"/>
    <property type="match status" value="1"/>
</dbReference>
<dbReference type="Pfam" id="PF00271">
    <property type="entry name" value="Helicase_C"/>
    <property type="match status" value="1"/>
</dbReference>
<dbReference type="PANTHER" id="PTHR47958">
    <property type="entry name" value="ATP-DEPENDENT RNA HELICASE DBP3"/>
    <property type="match status" value="1"/>
</dbReference>
<dbReference type="GO" id="GO:0004386">
    <property type="term" value="F:helicase activity"/>
    <property type="evidence" value="ECO:0007669"/>
    <property type="project" value="UniProtKB-KW"/>
</dbReference>
<dbReference type="KEGG" id="xla:121393918"/>
<dbReference type="Gene3D" id="3.40.50.300">
    <property type="entry name" value="P-loop containing nucleotide triphosphate hydrolases"/>
    <property type="match status" value="1"/>
</dbReference>
<evidence type="ECO:0000313" key="4">
    <source>
        <dbReference type="RefSeq" id="XP_041419699.1"/>
    </source>
</evidence>
<gene>
    <name evidence="4" type="primary">LOC121393918</name>
</gene>
<dbReference type="AlphaFoldDB" id="A0A8J1KTZ1"/>
<reference evidence="4" key="1">
    <citation type="submission" date="2025-08" db="UniProtKB">
        <authorList>
            <consortium name="RefSeq"/>
        </authorList>
    </citation>
    <scope>IDENTIFICATION</scope>
    <source>
        <strain evidence="4">J_2021</strain>
        <tissue evidence="4">Erythrocytes</tissue>
    </source>
</reference>
<keyword evidence="4" id="KW-0347">Helicase</keyword>
<dbReference type="OrthoDB" id="196131at2759"/>
<name>A0A8J1KTZ1_XENLA</name>
<keyword evidence="1" id="KW-0963">Cytoplasm</keyword>
<accession>A0A8J1KTZ1</accession>
<keyword evidence="4" id="KW-0067">ATP-binding</keyword>
<feature type="domain" description="Helicase C-terminal" evidence="2">
    <location>
        <begin position="1"/>
        <end position="76"/>
    </location>
</feature>
<dbReference type="GeneID" id="121393918"/>
<dbReference type="PROSITE" id="PS51194">
    <property type="entry name" value="HELICASE_CTER"/>
    <property type="match status" value="1"/>
</dbReference>
<dbReference type="RefSeq" id="XP_041419699.1">
    <property type="nucleotide sequence ID" value="XM_041563765.1"/>
</dbReference>
<sequence length="99" mass="11369">MSDQRLDVQDITHVLSFNFPRNIEEYVHRVGRTGSAGRTGESITLVTRNDWKVGGELIGILERANQEVPGELFDMAERYRQLKIKKDSERDLIPSKGPW</sequence>
<keyword evidence="4" id="KW-0547">Nucleotide-binding</keyword>
<keyword evidence="4" id="KW-0378">Hydrolase</keyword>